<evidence type="ECO:0000313" key="2">
    <source>
        <dbReference type="Proteomes" id="UP000054558"/>
    </source>
</evidence>
<dbReference type="OMA" id="RITCADP"/>
<keyword evidence="2" id="KW-1185">Reference proteome</keyword>
<protein>
    <submittedName>
        <fullName evidence="1">Uncharacterized protein</fullName>
    </submittedName>
</protein>
<dbReference type="AlphaFoldDB" id="A0A1Y1IK55"/>
<dbReference type="InterPro" id="IPR021373">
    <property type="entry name" value="DUF2993"/>
</dbReference>
<accession>A0A1Y1IK55</accession>
<reference evidence="1 2" key="1">
    <citation type="journal article" date="2014" name="Nat. Commun.">
        <title>Klebsormidium flaccidum genome reveals primary factors for plant terrestrial adaptation.</title>
        <authorList>
            <person name="Hori K."/>
            <person name="Maruyama F."/>
            <person name="Fujisawa T."/>
            <person name="Togashi T."/>
            <person name="Yamamoto N."/>
            <person name="Seo M."/>
            <person name="Sato S."/>
            <person name="Yamada T."/>
            <person name="Mori H."/>
            <person name="Tajima N."/>
            <person name="Moriyama T."/>
            <person name="Ikeuchi M."/>
            <person name="Watanabe M."/>
            <person name="Wada H."/>
            <person name="Kobayashi K."/>
            <person name="Saito M."/>
            <person name="Masuda T."/>
            <person name="Sasaki-Sekimoto Y."/>
            <person name="Mashiguchi K."/>
            <person name="Awai K."/>
            <person name="Shimojima M."/>
            <person name="Masuda S."/>
            <person name="Iwai M."/>
            <person name="Nobusawa T."/>
            <person name="Narise T."/>
            <person name="Kondo S."/>
            <person name="Saito H."/>
            <person name="Sato R."/>
            <person name="Murakawa M."/>
            <person name="Ihara Y."/>
            <person name="Oshima-Yamada Y."/>
            <person name="Ohtaka K."/>
            <person name="Satoh M."/>
            <person name="Sonobe K."/>
            <person name="Ishii M."/>
            <person name="Ohtani R."/>
            <person name="Kanamori-Sato M."/>
            <person name="Honoki R."/>
            <person name="Miyazaki D."/>
            <person name="Mochizuki H."/>
            <person name="Umetsu J."/>
            <person name="Higashi K."/>
            <person name="Shibata D."/>
            <person name="Kamiya Y."/>
            <person name="Sato N."/>
            <person name="Nakamura Y."/>
            <person name="Tabata S."/>
            <person name="Ida S."/>
            <person name="Kurokawa K."/>
            <person name="Ohta H."/>
        </authorList>
    </citation>
    <scope>NUCLEOTIDE SEQUENCE [LARGE SCALE GENOMIC DNA]</scope>
    <source>
        <strain evidence="1 2">NIES-2285</strain>
    </source>
</reference>
<proteinExistence type="predicted"/>
<dbReference type="Proteomes" id="UP000054558">
    <property type="component" value="Unassembled WGS sequence"/>
</dbReference>
<organism evidence="1 2">
    <name type="scientific">Klebsormidium nitens</name>
    <name type="common">Green alga</name>
    <name type="synonym">Ulothrix nitens</name>
    <dbReference type="NCBI Taxonomy" id="105231"/>
    <lineage>
        <taxon>Eukaryota</taxon>
        <taxon>Viridiplantae</taxon>
        <taxon>Streptophyta</taxon>
        <taxon>Klebsormidiophyceae</taxon>
        <taxon>Klebsormidiales</taxon>
        <taxon>Klebsormidiaceae</taxon>
        <taxon>Klebsormidium</taxon>
    </lineage>
</organism>
<gene>
    <name evidence="1" type="ORF">KFL_004340150</name>
</gene>
<name>A0A1Y1IK55_KLENI</name>
<dbReference type="OrthoDB" id="1855044at2759"/>
<evidence type="ECO:0000313" key="1">
    <source>
        <dbReference type="EMBL" id="GAQ88508.1"/>
    </source>
</evidence>
<sequence length="231" mass="25119">MQIPTYSIGVRCSAHKEAEGPSSVEQESKDKSGSITGFLVSQALKLYLKTQLDAEEDLQVLVFGRNRDLLSGTVRTLVVTAKNAVYKGVSVSEACLTASKVKVTLNGEKRGLKEPFVVEASLKLTEKDFQKSLASPLTRRAVLEALRPENFSRRAEANLDVRLEDGTIGLQQGSSQSRLGLQLNGSGNVLTLVDLDSRKARDVFLGDDTHLRKVEVSPNLLSCEASFLVTP</sequence>
<dbReference type="EMBL" id="DF237383">
    <property type="protein sequence ID" value="GAQ88508.1"/>
    <property type="molecule type" value="Genomic_DNA"/>
</dbReference>
<dbReference type="Pfam" id="PF11209">
    <property type="entry name" value="LmeA"/>
    <property type="match status" value="1"/>
</dbReference>
<dbReference type="STRING" id="105231.A0A1Y1IK55"/>